<keyword evidence="1" id="KW-0808">Transferase</keyword>
<accession>A0ABW2DYH4</accession>
<organism evidence="1 2">
    <name type="scientific">Streptomyces viridiviolaceus</name>
    <dbReference type="NCBI Taxonomy" id="68282"/>
    <lineage>
        <taxon>Bacteria</taxon>
        <taxon>Bacillati</taxon>
        <taxon>Actinomycetota</taxon>
        <taxon>Actinomycetes</taxon>
        <taxon>Kitasatosporales</taxon>
        <taxon>Streptomycetaceae</taxon>
        <taxon>Streptomyces</taxon>
    </lineage>
</organism>
<protein>
    <submittedName>
        <fullName evidence="1">Glycosyltransferase</fullName>
        <ecNumber evidence="1">2.4.-.-</ecNumber>
    </submittedName>
</protein>
<evidence type="ECO:0000313" key="2">
    <source>
        <dbReference type="Proteomes" id="UP001596409"/>
    </source>
</evidence>
<name>A0ABW2DYH4_9ACTN</name>
<evidence type="ECO:0000313" key="1">
    <source>
        <dbReference type="EMBL" id="MFC7011763.1"/>
    </source>
</evidence>
<proteinExistence type="predicted"/>
<keyword evidence="1" id="KW-0328">Glycosyltransferase</keyword>
<dbReference type="RefSeq" id="WP_189880255.1">
    <property type="nucleotide sequence ID" value="NZ_BMWA01000040.1"/>
</dbReference>
<dbReference type="GO" id="GO:0016757">
    <property type="term" value="F:glycosyltransferase activity"/>
    <property type="evidence" value="ECO:0007669"/>
    <property type="project" value="UniProtKB-KW"/>
</dbReference>
<gene>
    <name evidence="1" type="ORF">ACFQMH_08630</name>
</gene>
<dbReference type="Proteomes" id="UP001596409">
    <property type="component" value="Unassembled WGS sequence"/>
</dbReference>
<dbReference type="SUPFAM" id="SSF53756">
    <property type="entry name" value="UDP-Glycosyltransferase/glycogen phosphorylase"/>
    <property type="match status" value="1"/>
</dbReference>
<dbReference type="Pfam" id="PF13692">
    <property type="entry name" value="Glyco_trans_1_4"/>
    <property type="match status" value="1"/>
</dbReference>
<sequence length="347" mass="38011">MTKPTVLFAWRRTPPPFLIGGAEVSQQLLAEEFAASGWNVLYLGCHEPPWKAPSDLPPMKKHLVEHRIPYEETAGDLRYVSNGVHCRAVRQGRLPAALDAMLRRHAPDLLITAQEGASELVVQARRRGVKVAAWLHSVSSTSLGALHGQPHYALATSRFVASCARAQEETTVVLFYPPFTRPRPGSPATSDALLMINPVPQKGSALLHELIQQQPRQPFTLVEGWWDTSNEFAHYPNVRYVHRTYDMHTLYAQHRLLLVPSVVDDAFPRVIIEAGLHGLPAIGSHVGGIPEAIGSGGVLVPRGASAHHWGQAICGTNRAHLSQRAQRRAEALVRPCLPELAIAGVIA</sequence>
<dbReference type="Gene3D" id="3.40.50.2000">
    <property type="entry name" value="Glycogen Phosphorylase B"/>
    <property type="match status" value="2"/>
</dbReference>
<reference evidence="2" key="1">
    <citation type="journal article" date="2019" name="Int. J. Syst. Evol. Microbiol.">
        <title>The Global Catalogue of Microorganisms (GCM) 10K type strain sequencing project: providing services to taxonomists for standard genome sequencing and annotation.</title>
        <authorList>
            <consortium name="The Broad Institute Genomics Platform"/>
            <consortium name="The Broad Institute Genome Sequencing Center for Infectious Disease"/>
            <person name="Wu L."/>
            <person name="Ma J."/>
        </authorList>
    </citation>
    <scope>NUCLEOTIDE SEQUENCE [LARGE SCALE GENOMIC DNA]</scope>
    <source>
        <strain evidence="2">JCM 4855</strain>
    </source>
</reference>
<dbReference type="EMBL" id="JBHSYM010000021">
    <property type="protein sequence ID" value="MFC7011763.1"/>
    <property type="molecule type" value="Genomic_DNA"/>
</dbReference>
<keyword evidence="2" id="KW-1185">Reference proteome</keyword>
<comment type="caution">
    <text evidence="1">The sequence shown here is derived from an EMBL/GenBank/DDBJ whole genome shotgun (WGS) entry which is preliminary data.</text>
</comment>
<dbReference type="EC" id="2.4.-.-" evidence="1"/>